<reference evidence="2 3" key="1">
    <citation type="submission" date="2020-04" db="EMBL/GenBank/DDBJ databases">
        <title>Perkinsus chesapeaki whole genome sequence.</title>
        <authorList>
            <person name="Bogema D.R."/>
        </authorList>
    </citation>
    <scope>NUCLEOTIDE SEQUENCE [LARGE SCALE GENOMIC DNA]</scope>
    <source>
        <strain evidence="2">ATCC PRA-425</strain>
    </source>
</reference>
<evidence type="ECO:0000313" key="2">
    <source>
        <dbReference type="EMBL" id="KAF4647335.1"/>
    </source>
</evidence>
<dbReference type="EMBL" id="JAAPAO010002686">
    <property type="protein sequence ID" value="KAF4647335.1"/>
    <property type="molecule type" value="Genomic_DNA"/>
</dbReference>
<dbReference type="Proteomes" id="UP000591131">
    <property type="component" value="Unassembled WGS sequence"/>
</dbReference>
<name>A0A7J6KJ68_PERCH</name>
<protein>
    <submittedName>
        <fullName evidence="2">Uncharacterized protein</fullName>
    </submittedName>
</protein>
<gene>
    <name evidence="2" type="ORF">FOL47_004724</name>
</gene>
<feature type="non-terminal residue" evidence="2">
    <location>
        <position position="176"/>
    </location>
</feature>
<feature type="non-terminal residue" evidence="2">
    <location>
        <position position="1"/>
    </location>
</feature>
<feature type="region of interest" description="Disordered" evidence="1">
    <location>
        <begin position="34"/>
        <end position="66"/>
    </location>
</feature>
<comment type="caution">
    <text evidence="2">The sequence shown here is derived from an EMBL/GenBank/DDBJ whole genome shotgun (WGS) entry which is preliminary data.</text>
</comment>
<keyword evidence="3" id="KW-1185">Reference proteome</keyword>
<sequence>TDTRTVSCSGGRVPPLEAESVAALLFFSCMPGDAPAKVKKPIKRSEEAMARRRRVQRQKQSSAREACASLRRELELLEDRALGERREWARAEDSKLSDGLAKPELCTWGVVHGPRTERQAELHSVLLDAVEEVRTSPVGKFLAEWLKLSREEQGTYSDTWPEVKEVVDAAAFRMRS</sequence>
<evidence type="ECO:0000313" key="3">
    <source>
        <dbReference type="Proteomes" id="UP000591131"/>
    </source>
</evidence>
<accession>A0A7J6KJ68</accession>
<evidence type="ECO:0000256" key="1">
    <source>
        <dbReference type="SAM" id="MobiDB-lite"/>
    </source>
</evidence>
<dbReference type="AlphaFoldDB" id="A0A7J6KJ68"/>
<organism evidence="2 3">
    <name type="scientific">Perkinsus chesapeaki</name>
    <name type="common">Clam parasite</name>
    <name type="synonym">Perkinsus andrewsi</name>
    <dbReference type="NCBI Taxonomy" id="330153"/>
    <lineage>
        <taxon>Eukaryota</taxon>
        <taxon>Sar</taxon>
        <taxon>Alveolata</taxon>
        <taxon>Perkinsozoa</taxon>
        <taxon>Perkinsea</taxon>
        <taxon>Perkinsida</taxon>
        <taxon>Perkinsidae</taxon>
        <taxon>Perkinsus</taxon>
    </lineage>
</organism>
<proteinExistence type="predicted"/>